<accession>A0A3S0VNU5</accession>
<dbReference type="AlphaFoldDB" id="A0A3S0VNU5"/>
<name>A0A3S0VNU5_9GAMM</name>
<dbReference type="SUPFAM" id="SSF64076">
    <property type="entry name" value="MTH938-like"/>
    <property type="match status" value="1"/>
</dbReference>
<evidence type="ECO:0000313" key="1">
    <source>
        <dbReference type="EMBL" id="RUQ89735.1"/>
    </source>
</evidence>
<sequence length="121" mass="13543">MQITREQRDKHSIQGYSETEIKINSVVYTQNLWVSRETINADWRPQTIRELNVAILEPLLVLQPEVIVIGHNTGGAQPPVEVLQHLSKLKIGLECMNIGAASRTFNILLSEGRAVALGIIF</sequence>
<dbReference type="InterPro" id="IPR007523">
    <property type="entry name" value="NDUFAF3/AAMDC"/>
</dbReference>
<evidence type="ECO:0008006" key="3">
    <source>
        <dbReference type="Google" id="ProtNLM"/>
    </source>
</evidence>
<dbReference type="Gene3D" id="3.40.1230.10">
    <property type="entry name" value="MTH938-like"/>
    <property type="match status" value="1"/>
</dbReference>
<dbReference type="InterPro" id="IPR036748">
    <property type="entry name" value="MTH938-like_sf"/>
</dbReference>
<dbReference type="EMBL" id="RZGR01000006">
    <property type="protein sequence ID" value="RUQ89735.1"/>
    <property type="molecule type" value="Genomic_DNA"/>
</dbReference>
<reference evidence="1 2" key="1">
    <citation type="submission" date="2018-12" db="EMBL/GenBank/DDBJ databases">
        <title>Legionella sp,whole genome shotgun sequence.</title>
        <authorList>
            <person name="Wu H."/>
        </authorList>
    </citation>
    <scope>NUCLEOTIDE SEQUENCE [LARGE SCALE GENOMIC DNA]</scope>
    <source>
        <strain evidence="2">km714</strain>
    </source>
</reference>
<evidence type="ECO:0000313" key="2">
    <source>
        <dbReference type="Proteomes" id="UP000288012"/>
    </source>
</evidence>
<dbReference type="PANTHER" id="PTHR21192">
    <property type="entry name" value="NUCLEAR PROTEIN E3-3"/>
    <property type="match status" value="1"/>
</dbReference>
<dbReference type="Proteomes" id="UP000288012">
    <property type="component" value="Unassembled WGS sequence"/>
</dbReference>
<protein>
    <recommendedName>
        <fullName evidence="3">Xcc1710-like domain-containing protein</fullName>
    </recommendedName>
</protein>
<proteinExistence type="predicted"/>
<organism evidence="1 2">
    <name type="scientific">Legionella septentrionalis</name>
    <dbReference type="NCBI Taxonomy" id="2498109"/>
    <lineage>
        <taxon>Bacteria</taxon>
        <taxon>Pseudomonadati</taxon>
        <taxon>Pseudomonadota</taxon>
        <taxon>Gammaproteobacteria</taxon>
        <taxon>Legionellales</taxon>
        <taxon>Legionellaceae</taxon>
        <taxon>Legionella</taxon>
    </lineage>
</organism>
<dbReference type="Pfam" id="PF04430">
    <property type="entry name" value="DUF498"/>
    <property type="match status" value="1"/>
</dbReference>
<dbReference type="RefSeq" id="WP_126953535.1">
    <property type="nucleotide sequence ID" value="NZ_RZGR01000006.1"/>
</dbReference>
<dbReference type="OrthoDB" id="9800373at2"/>
<gene>
    <name evidence="1" type="ORF">EKM59_02965</name>
</gene>
<dbReference type="PANTHER" id="PTHR21192:SF2">
    <property type="entry name" value="NADH DEHYDROGENASE [UBIQUINONE] 1 ALPHA SUBCOMPLEX ASSEMBLY FACTOR 3"/>
    <property type="match status" value="1"/>
</dbReference>
<comment type="caution">
    <text evidence="1">The sequence shown here is derived from an EMBL/GenBank/DDBJ whole genome shotgun (WGS) entry which is preliminary data.</text>
</comment>
<keyword evidence="2" id="KW-1185">Reference proteome</keyword>